<protein>
    <recommendedName>
        <fullName evidence="4">Major facilitator superfamily (MFS) profile domain-containing protein</fullName>
    </recommendedName>
</protein>
<feature type="transmembrane region" description="Helical" evidence="1">
    <location>
        <begin position="48"/>
        <end position="69"/>
    </location>
</feature>
<name>A0A1B7MG76_9AGAM</name>
<gene>
    <name evidence="2" type="ORF">K503DRAFT_787735</name>
</gene>
<evidence type="ECO:0008006" key="4">
    <source>
        <dbReference type="Google" id="ProtNLM"/>
    </source>
</evidence>
<dbReference type="EMBL" id="KV449330">
    <property type="protein sequence ID" value="OAX31597.1"/>
    <property type="molecule type" value="Genomic_DNA"/>
</dbReference>
<organism evidence="2 3">
    <name type="scientific">Rhizopogon vinicolor AM-OR11-026</name>
    <dbReference type="NCBI Taxonomy" id="1314800"/>
    <lineage>
        <taxon>Eukaryota</taxon>
        <taxon>Fungi</taxon>
        <taxon>Dikarya</taxon>
        <taxon>Basidiomycota</taxon>
        <taxon>Agaricomycotina</taxon>
        <taxon>Agaricomycetes</taxon>
        <taxon>Agaricomycetidae</taxon>
        <taxon>Boletales</taxon>
        <taxon>Suillineae</taxon>
        <taxon>Rhizopogonaceae</taxon>
        <taxon>Rhizopogon</taxon>
    </lineage>
</organism>
<evidence type="ECO:0000313" key="3">
    <source>
        <dbReference type="Proteomes" id="UP000092154"/>
    </source>
</evidence>
<dbReference type="Proteomes" id="UP000092154">
    <property type="component" value="Unassembled WGS sequence"/>
</dbReference>
<dbReference type="OrthoDB" id="419616at2759"/>
<feature type="transmembrane region" description="Helical" evidence="1">
    <location>
        <begin position="158"/>
        <end position="179"/>
    </location>
</feature>
<sequence>MYITAAAPNKRSLGATNGLAQMTASIVRTFGPAASTSMFAYSLQHKLLGGYAVYIVLVTMNVFSLVLSIKLPENAENKADWMLTSPSITGRVREDAGSLLVVEGGTEPVVIIRSPAVGRPSLALLDVFKIWFCNLVPQVVVPLLPTAKVHGVYFSRTLIFPLAGGASVAVAAVGGPAAVPLLC</sequence>
<evidence type="ECO:0000256" key="1">
    <source>
        <dbReference type="SAM" id="Phobius"/>
    </source>
</evidence>
<accession>A0A1B7MG76</accession>
<dbReference type="InParanoid" id="A0A1B7MG76"/>
<proteinExistence type="predicted"/>
<keyword evidence="3" id="KW-1185">Reference proteome</keyword>
<reference evidence="2 3" key="1">
    <citation type="submission" date="2016-06" db="EMBL/GenBank/DDBJ databases">
        <title>Comparative genomics of the ectomycorrhizal sister species Rhizopogon vinicolor and Rhizopogon vesiculosus (Basidiomycota: Boletales) reveals a divergence of the mating type B locus.</title>
        <authorList>
            <consortium name="DOE Joint Genome Institute"/>
            <person name="Mujic A.B."/>
            <person name="Kuo A."/>
            <person name="Tritt A."/>
            <person name="Lipzen A."/>
            <person name="Chen C."/>
            <person name="Johnson J."/>
            <person name="Sharma A."/>
            <person name="Barry K."/>
            <person name="Grigoriev I.V."/>
            <person name="Spatafora J.W."/>
        </authorList>
    </citation>
    <scope>NUCLEOTIDE SEQUENCE [LARGE SCALE GENOMIC DNA]</scope>
    <source>
        <strain evidence="2 3">AM-OR11-026</strain>
    </source>
</reference>
<keyword evidence="1" id="KW-1133">Transmembrane helix</keyword>
<keyword evidence="1" id="KW-0472">Membrane</keyword>
<evidence type="ECO:0000313" key="2">
    <source>
        <dbReference type="EMBL" id="OAX31597.1"/>
    </source>
</evidence>
<dbReference type="AlphaFoldDB" id="A0A1B7MG76"/>
<keyword evidence="1" id="KW-0812">Transmembrane</keyword>